<dbReference type="Proteomes" id="UP000814176">
    <property type="component" value="Unassembled WGS sequence"/>
</dbReference>
<evidence type="ECO:0000313" key="2">
    <source>
        <dbReference type="EMBL" id="KAH9844050.1"/>
    </source>
</evidence>
<dbReference type="EMBL" id="JADCUA010000001">
    <property type="protein sequence ID" value="KAH9844050.1"/>
    <property type="molecule type" value="Genomic_DNA"/>
</dbReference>
<proteinExistence type="predicted"/>
<reference evidence="2 3" key="1">
    <citation type="journal article" date="2021" name="Environ. Microbiol.">
        <title>Gene family expansions and transcriptome signatures uncover fungal adaptations to wood decay.</title>
        <authorList>
            <person name="Hage H."/>
            <person name="Miyauchi S."/>
            <person name="Viragh M."/>
            <person name="Drula E."/>
            <person name="Min B."/>
            <person name="Chaduli D."/>
            <person name="Navarro D."/>
            <person name="Favel A."/>
            <person name="Norest M."/>
            <person name="Lesage-Meessen L."/>
            <person name="Balint B."/>
            <person name="Merenyi Z."/>
            <person name="de Eugenio L."/>
            <person name="Morin E."/>
            <person name="Martinez A.T."/>
            <person name="Baldrian P."/>
            <person name="Stursova M."/>
            <person name="Martinez M.J."/>
            <person name="Novotny C."/>
            <person name="Magnuson J.K."/>
            <person name="Spatafora J.W."/>
            <person name="Maurice S."/>
            <person name="Pangilinan J."/>
            <person name="Andreopoulos W."/>
            <person name="LaButti K."/>
            <person name="Hundley H."/>
            <person name="Na H."/>
            <person name="Kuo A."/>
            <person name="Barry K."/>
            <person name="Lipzen A."/>
            <person name="Henrissat B."/>
            <person name="Riley R."/>
            <person name="Ahrendt S."/>
            <person name="Nagy L.G."/>
            <person name="Grigoriev I.V."/>
            <person name="Martin F."/>
            <person name="Rosso M.N."/>
        </authorList>
    </citation>
    <scope>NUCLEOTIDE SEQUENCE [LARGE SCALE GENOMIC DNA]</scope>
    <source>
        <strain evidence="2 3">CIRM-BRFM 1785</strain>
    </source>
</reference>
<evidence type="ECO:0000313" key="3">
    <source>
        <dbReference type="Proteomes" id="UP000814176"/>
    </source>
</evidence>
<comment type="caution">
    <text evidence="2">The sequence shown here is derived from an EMBL/GenBank/DDBJ whole genome shotgun (WGS) entry which is preliminary data.</text>
</comment>
<protein>
    <recommendedName>
        <fullName evidence="1">DUF6593 domain-containing protein</fullName>
    </recommendedName>
</protein>
<dbReference type="Pfam" id="PF20236">
    <property type="entry name" value="DUF6593"/>
    <property type="match status" value="1"/>
</dbReference>
<organism evidence="2 3">
    <name type="scientific">Rhodofomes roseus</name>
    <dbReference type="NCBI Taxonomy" id="34475"/>
    <lineage>
        <taxon>Eukaryota</taxon>
        <taxon>Fungi</taxon>
        <taxon>Dikarya</taxon>
        <taxon>Basidiomycota</taxon>
        <taxon>Agaricomycotina</taxon>
        <taxon>Agaricomycetes</taxon>
        <taxon>Polyporales</taxon>
        <taxon>Rhodofomes</taxon>
    </lineage>
</organism>
<gene>
    <name evidence="2" type="ORF">C8Q71DRAFT_27304</name>
</gene>
<keyword evidence="3" id="KW-1185">Reference proteome</keyword>
<name>A0ABQ8KXL5_9APHY</name>
<feature type="domain" description="DUF6593" evidence="1">
    <location>
        <begin position="30"/>
        <end position="164"/>
    </location>
</feature>
<sequence length="175" mass="20129">MASADLVLRWVYPPEDTNPDRRTFNIIQIVEESPEPVEMYKFQHPNTGTNTGVTIVSRKNAATQRWEPAIQIDWLSDHTANVGFGTAERVHMRELRKMKKQSSKSRRFKAGGSEYKWKQAENGRDLLCVSTRGKEVATWSDDQSTLRVTDRGEGILDRVVVTCFLNSWMNGLRLW</sequence>
<evidence type="ECO:0000259" key="1">
    <source>
        <dbReference type="Pfam" id="PF20236"/>
    </source>
</evidence>
<dbReference type="GeneID" id="71998164"/>
<dbReference type="RefSeq" id="XP_047784860.1">
    <property type="nucleotide sequence ID" value="XM_047917432.1"/>
</dbReference>
<accession>A0ABQ8KXL5</accession>
<dbReference type="InterPro" id="IPR046528">
    <property type="entry name" value="DUF6593"/>
</dbReference>